<sequence>MNSSEQGKVAVAHLELARIDTYLQQLPRALLRTPTPGLHLGGENLTAWCEQVLGPIYPVVAEIVDSGCTCDEDGCPCDILRKNEEFKMGLIALNAIRIARDRLDAYLQGDSHRYKTACLAEMFTLAESEVLVQYFVLRDDFAYWNEDVQENDMYFDEAGERRSVWAWYIRYVDGGRVTARPRLVQFLHLYSL</sequence>
<name>A0A6A7BCT1_9PLEO</name>
<organism evidence="1 2">
    <name type="scientific">Plenodomus tracheiphilus IPT5</name>
    <dbReference type="NCBI Taxonomy" id="1408161"/>
    <lineage>
        <taxon>Eukaryota</taxon>
        <taxon>Fungi</taxon>
        <taxon>Dikarya</taxon>
        <taxon>Ascomycota</taxon>
        <taxon>Pezizomycotina</taxon>
        <taxon>Dothideomycetes</taxon>
        <taxon>Pleosporomycetidae</taxon>
        <taxon>Pleosporales</taxon>
        <taxon>Pleosporineae</taxon>
        <taxon>Leptosphaeriaceae</taxon>
        <taxon>Plenodomus</taxon>
    </lineage>
</organism>
<evidence type="ECO:0000313" key="2">
    <source>
        <dbReference type="Proteomes" id="UP000799423"/>
    </source>
</evidence>
<dbReference type="OrthoDB" id="6270329at2759"/>
<dbReference type="Proteomes" id="UP000799423">
    <property type="component" value="Unassembled WGS sequence"/>
</dbReference>
<evidence type="ECO:0000313" key="1">
    <source>
        <dbReference type="EMBL" id="KAF2853072.1"/>
    </source>
</evidence>
<reference evidence="1" key="1">
    <citation type="submission" date="2020-01" db="EMBL/GenBank/DDBJ databases">
        <authorList>
            <consortium name="DOE Joint Genome Institute"/>
            <person name="Haridas S."/>
            <person name="Albert R."/>
            <person name="Binder M."/>
            <person name="Bloem J."/>
            <person name="Labutti K."/>
            <person name="Salamov A."/>
            <person name="Andreopoulos B."/>
            <person name="Baker S.E."/>
            <person name="Barry K."/>
            <person name="Bills G."/>
            <person name="Bluhm B.H."/>
            <person name="Cannon C."/>
            <person name="Castanera R."/>
            <person name="Culley D.E."/>
            <person name="Daum C."/>
            <person name="Ezra D."/>
            <person name="Gonzalez J.B."/>
            <person name="Henrissat B."/>
            <person name="Kuo A."/>
            <person name="Liang C."/>
            <person name="Lipzen A."/>
            <person name="Lutzoni F."/>
            <person name="Magnuson J."/>
            <person name="Mondo S."/>
            <person name="Nolan M."/>
            <person name="Ohm R."/>
            <person name="Pangilinan J."/>
            <person name="Park H.-J."/>
            <person name="Ramirez L."/>
            <person name="Alfaro M."/>
            <person name="Sun H."/>
            <person name="Tritt A."/>
            <person name="Yoshinaga Y."/>
            <person name="Zwiers L.-H."/>
            <person name="Turgeon B.G."/>
            <person name="Goodwin S.B."/>
            <person name="Spatafora J.W."/>
            <person name="Crous P.W."/>
            <person name="Grigoriev I.V."/>
        </authorList>
    </citation>
    <scope>NUCLEOTIDE SEQUENCE</scope>
    <source>
        <strain evidence="1">IPT5</strain>
    </source>
</reference>
<accession>A0A6A7BCT1</accession>
<protein>
    <submittedName>
        <fullName evidence="1">Uncharacterized protein</fullName>
    </submittedName>
</protein>
<dbReference type="AlphaFoldDB" id="A0A6A7BCT1"/>
<gene>
    <name evidence="1" type="ORF">T440DRAFT_466068</name>
</gene>
<keyword evidence="2" id="KW-1185">Reference proteome</keyword>
<proteinExistence type="predicted"/>
<dbReference type="EMBL" id="MU006296">
    <property type="protein sequence ID" value="KAF2853072.1"/>
    <property type="molecule type" value="Genomic_DNA"/>
</dbReference>